<keyword evidence="2" id="KW-1185">Reference proteome</keyword>
<organism evidence="2">
    <name type="scientific">Leptosphaeria maculans (strain JN3 / isolate v23.1.3 / race Av1-4-5-6-7-8)</name>
    <name type="common">Blackleg fungus</name>
    <name type="synonym">Phoma lingam</name>
    <dbReference type="NCBI Taxonomy" id="985895"/>
    <lineage>
        <taxon>Eukaryota</taxon>
        <taxon>Fungi</taxon>
        <taxon>Dikarya</taxon>
        <taxon>Ascomycota</taxon>
        <taxon>Pezizomycotina</taxon>
        <taxon>Dothideomycetes</taxon>
        <taxon>Pleosporomycetidae</taxon>
        <taxon>Pleosporales</taxon>
        <taxon>Pleosporineae</taxon>
        <taxon>Leptosphaeriaceae</taxon>
        <taxon>Plenodomus</taxon>
        <taxon>Plenodomus lingam/Leptosphaeria maculans species complex</taxon>
    </lineage>
</organism>
<dbReference type="HOGENOM" id="CLU_2097311_0_0_1"/>
<reference evidence="2" key="1">
    <citation type="journal article" date="2011" name="Nat. Commun.">
        <title>Effector diversification within compartments of the Leptosphaeria maculans genome affected by Repeat-Induced Point mutations.</title>
        <authorList>
            <person name="Rouxel T."/>
            <person name="Grandaubert J."/>
            <person name="Hane J.K."/>
            <person name="Hoede C."/>
            <person name="van de Wouw A.P."/>
            <person name="Couloux A."/>
            <person name="Dominguez V."/>
            <person name="Anthouard V."/>
            <person name="Bally P."/>
            <person name="Bourras S."/>
            <person name="Cozijnsen A.J."/>
            <person name="Ciuffetti L.M."/>
            <person name="Degrave A."/>
            <person name="Dilmaghani A."/>
            <person name="Duret L."/>
            <person name="Fudal I."/>
            <person name="Goodwin S.B."/>
            <person name="Gout L."/>
            <person name="Glaser N."/>
            <person name="Linglin J."/>
            <person name="Kema G.H.J."/>
            <person name="Lapalu N."/>
            <person name="Lawrence C.B."/>
            <person name="May K."/>
            <person name="Meyer M."/>
            <person name="Ollivier B."/>
            <person name="Poulain J."/>
            <person name="Schoch C.L."/>
            <person name="Simon A."/>
            <person name="Spatafora J.W."/>
            <person name="Stachowiak A."/>
            <person name="Turgeon B.G."/>
            <person name="Tyler B.M."/>
            <person name="Vincent D."/>
            <person name="Weissenbach J."/>
            <person name="Amselem J."/>
            <person name="Quesneville H."/>
            <person name="Oliver R.P."/>
            <person name="Wincker P."/>
            <person name="Balesdent M.-H."/>
            <person name="Howlett B.J."/>
        </authorList>
    </citation>
    <scope>NUCLEOTIDE SEQUENCE [LARGE SCALE GENOMIC DNA]</scope>
    <source>
        <strain evidence="2">JN3 / isolate v23.1.3 / race Av1-4-5-6-7-8</strain>
    </source>
</reference>
<evidence type="ECO:0000313" key="1">
    <source>
        <dbReference type="EMBL" id="CBX95160.1"/>
    </source>
</evidence>
<protein>
    <submittedName>
        <fullName evidence="1">Predicted protein</fullName>
    </submittedName>
</protein>
<dbReference type="Proteomes" id="UP000002668">
    <property type="component" value="Genome"/>
</dbReference>
<evidence type="ECO:0000313" key="2">
    <source>
        <dbReference type="Proteomes" id="UP000002668"/>
    </source>
</evidence>
<dbReference type="InParanoid" id="E4ZUT1"/>
<gene>
    <name evidence="1" type="ORF">LEMA_P115750.1</name>
</gene>
<name>E4ZUT1_LEPMJ</name>
<dbReference type="AlphaFoldDB" id="E4ZUT1"/>
<accession>E4ZUT1</accession>
<sequence length="116" mass="13268">MCPLPMEHLVSTAGRTEVLRESIADRHDQEEVVPPELENATPCFLWKNWRRSQGKGNTIWREKRRQVLQATSWPAENAGRPADHSLYLRVFRLNISPRNCGALVSKKILEVSTPGH</sequence>
<dbReference type="VEuPathDB" id="FungiDB:LEMA_P115750.1"/>
<proteinExistence type="predicted"/>
<dbReference type="EMBL" id="FP929126">
    <property type="protein sequence ID" value="CBX95160.1"/>
    <property type="molecule type" value="Genomic_DNA"/>
</dbReference>